<evidence type="ECO:0000256" key="2">
    <source>
        <dbReference type="ARBA" id="ARBA00022450"/>
    </source>
</evidence>
<dbReference type="SMART" id="SM00822">
    <property type="entry name" value="PKS_KR"/>
    <property type="match status" value="1"/>
</dbReference>
<dbReference type="Pfam" id="PF16197">
    <property type="entry name" value="KAsynt_C_assoc"/>
    <property type="match status" value="1"/>
</dbReference>
<dbReference type="NCBIfam" id="TIGR01733">
    <property type="entry name" value="AA-adenyl-dom"/>
    <property type="match status" value="1"/>
</dbReference>
<dbReference type="Pfam" id="PF02801">
    <property type="entry name" value="Ketoacyl-synt_C"/>
    <property type="match status" value="1"/>
</dbReference>
<dbReference type="Gene3D" id="3.30.559.30">
    <property type="entry name" value="Nonribosomal peptide synthetase, condensation domain"/>
    <property type="match status" value="1"/>
</dbReference>
<dbReference type="InterPro" id="IPR029058">
    <property type="entry name" value="AB_hydrolase_fold"/>
</dbReference>
<proteinExistence type="predicted"/>
<feature type="domain" description="Carrier" evidence="6">
    <location>
        <begin position="1599"/>
        <end position="1673"/>
    </location>
</feature>
<evidence type="ECO:0000256" key="3">
    <source>
        <dbReference type="ARBA" id="ARBA00022553"/>
    </source>
</evidence>
<dbReference type="InterPro" id="IPR020841">
    <property type="entry name" value="PKS_Beta-ketoAc_synthase_dom"/>
</dbReference>
<dbReference type="InterPro" id="IPR013968">
    <property type="entry name" value="PKS_KR"/>
</dbReference>
<dbReference type="Pfam" id="PF00668">
    <property type="entry name" value="Condensation"/>
    <property type="match status" value="1"/>
</dbReference>
<dbReference type="InterPro" id="IPR023213">
    <property type="entry name" value="CAT-like_dom_sf"/>
</dbReference>
<dbReference type="Gene3D" id="3.40.50.720">
    <property type="entry name" value="NAD(P)-binding Rossmann-like Domain"/>
    <property type="match status" value="1"/>
</dbReference>
<dbReference type="RefSeq" id="WP_284102341.1">
    <property type="nucleotide sequence ID" value="NZ_JARRAF010000029.1"/>
</dbReference>
<dbReference type="InterPro" id="IPR020845">
    <property type="entry name" value="AMP-binding_CS"/>
</dbReference>
<dbReference type="SUPFAM" id="SSF56801">
    <property type="entry name" value="Acetyl-CoA synthetase-like"/>
    <property type="match status" value="2"/>
</dbReference>
<feature type="domain" description="Carrier" evidence="6">
    <location>
        <begin position="2768"/>
        <end position="2846"/>
    </location>
</feature>
<dbReference type="EMBL" id="JARRAF010000029">
    <property type="protein sequence ID" value="MDK2126026.1"/>
    <property type="molecule type" value="Genomic_DNA"/>
</dbReference>
<evidence type="ECO:0000256" key="4">
    <source>
        <dbReference type="ARBA" id="ARBA00022679"/>
    </source>
</evidence>
<dbReference type="Gene3D" id="3.40.50.1820">
    <property type="entry name" value="alpha/beta hydrolase"/>
    <property type="match status" value="1"/>
</dbReference>
<dbReference type="InterPro" id="IPR025110">
    <property type="entry name" value="AMP-bd_C"/>
</dbReference>
<dbReference type="CDD" id="cd12117">
    <property type="entry name" value="A_NRPS_Srf_like"/>
    <property type="match status" value="1"/>
</dbReference>
<dbReference type="InterPro" id="IPR018201">
    <property type="entry name" value="Ketoacyl_synth_AS"/>
</dbReference>
<dbReference type="Gene3D" id="3.40.50.12780">
    <property type="entry name" value="N-terminal domain of ligase-like"/>
    <property type="match status" value="1"/>
</dbReference>
<evidence type="ECO:0000259" key="7">
    <source>
        <dbReference type="PROSITE" id="PS52004"/>
    </source>
</evidence>
<dbReference type="PROSITE" id="PS00606">
    <property type="entry name" value="KS3_1"/>
    <property type="match status" value="1"/>
</dbReference>
<dbReference type="SUPFAM" id="SSF51735">
    <property type="entry name" value="NAD(P)-binding Rossmann-fold domains"/>
    <property type="match status" value="2"/>
</dbReference>
<dbReference type="Gene3D" id="1.10.1240.100">
    <property type="match status" value="1"/>
</dbReference>
<dbReference type="InterPro" id="IPR000873">
    <property type="entry name" value="AMP-dep_synth/lig_dom"/>
</dbReference>
<dbReference type="Gene3D" id="3.30.559.10">
    <property type="entry name" value="Chloramphenicol acetyltransferase-like domain"/>
    <property type="match status" value="1"/>
</dbReference>
<dbReference type="InterPro" id="IPR006162">
    <property type="entry name" value="Ppantetheine_attach_site"/>
</dbReference>
<dbReference type="PROSITE" id="PS50075">
    <property type="entry name" value="CARRIER"/>
    <property type="match status" value="2"/>
</dbReference>
<dbReference type="CDD" id="cd00833">
    <property type="entry name" value="PKS"/>
    <property type="match status" value="1"/>
</dbReference>
<dbReference type="SUPFAM" id="SSF53474">
    <property type="entry name" value="alpha/beta-Hydrolases"/>
    <property type="match status" value="1"/>
</dbReference>
<dbReference type="Pfam" id="PF00975">
    <property type="entry name" value="Thioesterase"/>
    <property type="match status" value="1"/>
</dbReference>
<dbReference type="PANTHER" id="PTHR45527:SF1">
    <property type="entry name" value="FATTY ACID SYNTHASE"/>
    <property type="match status" value="1"/>
</dbReference>
<feature type="region of interest" description="Disordered" evidence="5">
    <location>
        <begin position="2234"/>
        <end position="2262"/>
    </location>
</feature>
<keyword evidence="3" id="KW-0597">Phosphoprotein</keyword>
<sequence length="3104" mass="334353">MQTKLPNPTLAAAVLAQCQRSPDAIAIDDAGIALSYAELEARSRQMAHGLLQAGIEPGQPVAIGLPRSWQLVCGMLAILRLGGTVVPLDQQSPPERLQHILGDSGSVAIIDDGAQAVTPGDGPPSLSLASLLATAGEAPLPAANAAPCCFLFYTSGTTGQPKGVRVRDAGILRLAEPGYIDLALAQRFACLSNPAFDALSFEVWVPLLRGGCCVIFSDALVQQPDRFAQALLTQRIDTLFMTVALFNTLADRQPDCFAGLRQLLIGGEQLNAPLLRRWYQHNAGSRCQIHNVYGPTETTTFALCYPIPPDFSGEVIPIGQPLAATGIALVVEGERAAAAGEVAELYLSGDGVAEGYQQLPEETARRFVRLPWLDGGQQRFYRTGDLVRRNAEGQIEYVGRQDRQVKVRGFRIEPGELERQILRHPAIRQAYVCTRRNARDDSNELLAYVVLQADLAFEAFDRHLAEHLPAYMRPHWIYLVDALPLNANGKVDQARLLQRQDLHWRHGDAGQQAHTPWQTEVLQLIGRVLGVPDLRLHDRWLGNGGDSLKALRLRFEVRQRWGCELAQASILQQDFGQLATTLASARDAQAQQRGQPDCQLYPPLPAASALQVAAATSEQQRLWLLQQQQPADCSYNVDLAFRLQGELSLGALHQALNALVCRHPALRTAFIAHEDGLQQQVCPPYDPCTFAADAAHAAPCLDEASWRMRAQLLAATPFDLAQPRLFTAHWLPLAPRHGILLLHLHHIVVDGWSLNLLLRDLSALYAAAQQGQPLLPPTATISPLDANRWQAEWFASPAYQPLRTQLQTLYQTAIASEPALPFAQAERGGRAHCLRESVDVVRRTALDRLGADLGLTRFQLLLCVFSWSLYGVTGRSQQRIASPVANRPLADFAESVGMFANTVLLPQQLAPDANLLSLLQTQAAQIQRVLDLQDVALAHALADSPAAQAEGAGFDSLFVLENTDFSQLALPGSRCRVEWLAPVQAKCPLTLSVVDTESGLECLWEYATGRFDAAQIQQMAQLWRQGLDALLAGHRLTLAELVTPYRQALPAPGRGAMQPLAFTQIADWFAAQVQATPDATALISPRQTVSYIALATMANRLAARLQARFLQEDAPATLRVALYLDASVEHVVALLALARLNLTIVPLDPAYPAPLLQQVLAQSQPLCLLSQPSQRAALDSLLADALPAPLPCWQLVCSPTADLANADLSDGDELIHLDAEADTDLLLLTVPPPAQRPLYTLFTSGSTGRPKGVQVPDATLCNLLQWQQTAGELQARARTLQFSMLAFDVSFQEILTTLCSGGSLQLIAPGLRQDMPALLACLQQSGIERLFMPCVALQMLAEHAVSLGVYPERLCEVIVAGEQLLISPAIRQWFGGLKNARLFNHYGPTETHVVSSLCLQGDPARWPERPSIGRAIANAELRLVDAAGLPLPAGCPGELWLGGSMVAPCYLDAAHNTSRFVTLPDGQCFYRSGDLACFDSEGQLHYLGREDQQIKLSGHRLELGQVEAALLSHPAIRQAVVVVDEGALVACLQCRDATPPDVQALRTHLATRLPLPVRIARFCLLPALPLTASGKLDRRQVAQLAQQLPALSETIADEHDRSSLEDRLCEAFVAATGKAISVSQRFFDAGAGSLDLMRFHLRCTAGLGLSLTIPTLFEHVSIRQLARHLSQSQPERSTALPVPHQPDAAIAIIGMAVKLPGAPDLAAFWQLVESGGRGMRDVPATQSAEGWVNVVSQLDAPLGFDPEYFGISRQEARLMDPQQRQLLMACVQALAHAGIADSRRQRIGIVASCGENTYYQRQLREAGDSLPDSFQMALHHDKDFLASKVAYHLDLTGPALTLQAACASSLVGVHLAAGLLRQGDSELMLVGGVLVDSLLSQGYRYRPQHIFSKDGHCRPFSDDASGTIGASGVGVVVLKPLAQAERDGDTIYAVLAGSAINNDGADKQGYTAPSVAGQREVIRLALQRSGQRAADIGYVEAHGTGTQLGDPIEVAALQQAYADDSPAHCALASVKSQIGHLGAAAGVVGLIRATLAVYHGQIPPNVDFHAPNPQIGPSLAPFYIPRAALPWPAGQPRLAAVSSFGIGGTNAHVLIRAGDPAPSTSEAPPPCLLLSASSEASLRQDAARIADYLATHPAALPRVLRHLQAGRPASDWRLAAVCPDVASAIAALRQPVVSRPSRQETPRPATGLDAPSLVQAWHEGAQFSWPAGPAPAPWDFPPPAFQLADYDLTPSTTTSAHDNAAAGSAAHQPGESIKVPQPTWPTRLPASQWLHQPVWARQKWQLLPPLAPRPATLLVLTDAPIAPLEWQDLTAAYQRTVVVSIASHFHQQSNDHYGLDPASASHWSSLLAALALGEQALDWLNLLPLTLAAEVSPGAMAQAQSACIDVPAALLQAKGPSGLRLFCLSVDAQPVDGPVRRPLAGLLAGLCTVVEQEHAVPCYWLDLPEPEPDPEYDSDEEQRSALTGWGLSIAHLMADPPPEVRKLALRPSFLWQQALVPLTLPVPQRALWPVEAGRHVVMGGAGGIGQSLAAWLLQQSPSCRLVLLARRAELPASLRDWADRIEMLAVDFADSASCEQALVRLLASKQPVNLVVHAVGTAAGGLIRQRDASAMREAQLAKWQAAWLMERLIGRYQPAFAVYCSSMASHFGGIGQLDYAAGNGLLDALAHYRTSPFDDTCRISINWDVWREVGMASTALRQDSRHQAHRAVGLSVAEGQQLFAQALQAGLPQIMISTTALDQASCFYATKATPAATAPAIAPAAASANLDGLRQRLHDSLCQWLGLDALDARTSLYDLGADSLTLLDLIDAIQQHSGISLTLAQFGHQVSLDEVMDLIDDATSAIAPAAAVNLQVWQTGDGHDLLCLIHPVGGDIQAYRPLVAALPSHLTVCLIADPALQTDSDLNWSLAERAQHYYAALQARFPAQGWRWQLAGWSFGGWVALALAALAENAGQPAQRLHLIDPPPPGSGSQFQHYSSTQLEAVFARELQLGANDSHAYAARLARCCQANLASMVGVELPRLAQTPVQLSLACQLTPGLPGPALPAAAQLGLWQTQLPRLDRWQMLECDHYAIVRPPHVVAIAAAVSEPLPVVNTPPHSPRL</sequence>
<dbReference type="Proteomes" id="UP001172778">
    <property type="component" value="Unassembled WGS sequence"/>
</dbReference>
<dbReference type="Gene3D" id="3.30.300.30">
    <property type="match status" value="2"/>
</dbReference>
<dbReference type="SUPFAM" id="SSF53901">
    <property type="entry name" value="Thiolase-like"/>
    <property type="match status" value="1"/>
</dbReference>
<dbReference type="Gene3D" id="3.40.47.10">
    <property type="match status" value="1"/>
</dbReference>
<protein>
    <submittedName>
        <fullName evidence="8">Amino acid adenylation domain-containing protein</fullName>
    </submittedName>
</protein>
<keyword evidence="9" id="KW-1185">Reference proteome</keyword>
<dbReference type="Pfam" id="PF00550">
    <property type="entry name" value="PP-binding"/>
    <property type="match status" value="2"/>
</dbReference>
<organism evidence="8 9">
    <name type="scientific">Parachitinimonas caeni</name>
    <dbReference type="NCBI Taxonomy" id="3031301"/>
    <lineage>
        <taxon>Bacteria</taxon>
        <taxon>Pseudomonadati</taxon>
        <taxon>Pseudomonadota</taxon>
        <taxon>Betaproteobacteria</taxon>
        <taxon>Neisseriales</taxon>
        <taxon>Chitinibacteraceae</taxon>
        <taxon>Parachitinimonas</taxon>
    </lineage>
</organism>
<dbReference type="PROSITE" id="PS00455">
    <property type="entry name" value="AMP_BINDING"/>
    <property type="match status" value="1"/>
</dbReference>
<evidence type="ECO:0000259" key="6">
    <source>
        <dbReference type="PROSITE" id="PS50075"/>
    </source>
</evidence>
<dbReference type="Gene3D" id="1.10.1200.10">
    <property type="entry name" value="ACP-like"/>
    <property type="match status" value="3"/>
</dbReference>
<dbReference type="PROSITE" id="PS00012">
    <property type="entry name" value="PHOSPHOPANTETHEINE"/>
    <property type="match status" value="1"/>
</dbReference>
<dbReference type="SUPFAM" id="SSF52777">
    <property type="entry name" value="CoA-dependent acyltransferases"/>
    <property type="match status" value="2"/>
</dbReference>
<dbReference type="Pfam" id="PF00109">
    <property type="entry name" value="ketoacyl-synt"/>
    <property type="match status" value="1"/>
</dbReference>
<dbReference type="InterPro" id="IPR020806">
    <property type="entry name" value="PKS_PP-bd"/>
</dbReference>
<dbReference type="InterPro" id="IPR016039">
    <property type="entry name" value="Thiolase-like"/>
</dbReference>
<evidence type="ECO:0000256" key="5">
    <source>
        <dbReference type="SAM" id="MobiDB-lite"/>
    </source>
</evidence>
<evidence type="ECO:0000313" key="9">
    <source>
        <dbReference type="Proteomes" id="UP001172778"/>
    </source>
</evidence>
<dbReference type="InterPro" id="IPR014031">
    <property type="entry name" value="Ketoacyl_synth_C"/>
</dbReference>
<dbReference type="InterPro" id="IPR042099">
    <property type="entry name" value="ANL_N_sf"/>
</dbReference>
<gene>
    <name evidence="8" type="ORF">PZA18_18440</name>
</gene>
<feature type="domain" description="Ketosynthase family 3 (KS3)" evidence="7">
    <location>
        <begin position="1687"/>
        <end position="2097"/>
    </location>
</feature>
<dbReference type="InterPro" id="IPR001242">
    <property type="entry name" value="Condensation_dom"/>
</dbReference>
<feature type="compositionally biased region" description="Low complexity" evidence="5">
    <location>
        <begin position="2239"/>
        <end position="2251"/>
    </location>
</feature>
<dbReference type="Pfam" id="PF00501">
    <property type="entry name" value="AMP-binding"/>
    <property type="match status" value="2"/>
</dbReference>
<dbReference type="InterPro" id="IPR057326">
    <property type="entry name" value="KR_dom"/>
</dbReference>
<dbReference type="InterPro" id="IPR014030">
    <property type="entry name" value="Ketoacyl_synth_N"/>
</dbReference>
<dbReference type="InterPro" id="IPR032821">
    <property type="entry name" value="PKS_assoc"/>
</dbReference>
<dbReference type="InterPro" id="IPR036291">
    <property type="entry name" value="NAD(P)-bd_dom_sf"/>
</dbReference>
<dbReference type="InterPro" id="IPR036736">
    <property type="entry name" value="ACP-like_sf"/>
</dbReference>
<evidence type="ECO:0000256" key="1">
    <source>
        <dbReference type="ARBA" id="ARBA00001957"/>
    </source>
</evidence>
<dbReference type="SMART" id="SM00825">
    <property type="entry name" value="PKS_KS"/>
    <property type="match status" value="1"/>
</dbReference>
<evidence type="ECO:0000313" key="8">
    <source>
        <dbReference type="EMBL" id="MDK2126026.1"/>
    </source>
</evidence>
<dbReference type="InterPro" id="IPR009081">
    <property type="entry name" value="PP-bd_ACP"/>
</dbReference>
<reference evidence="8" key="1">
    <citation type="submission" date="2023-03" db="EMBL/GenBank/DDBJ databases">
        <title>Chitinimonas shenzhenensis gen. nov., sp. nov., a novel member of family Burkholderiaceae isolated from activated sludge collected in Shen Zhen, China.</title>
        <authorList>
            <person name="Wang X."/>
        </authorList>
    </citation>
    <scope>NUCLEOTIDE SEQUENCE</scope>
    <source>
        <strain evidence="8">DQS-5</strain>
    </source>
</reference>
<dbReference type="SUPFAM" id="SSF47336">
    <property type="entry name" value="ACP-like"/>
    <property type="match status" value="3"/>
</dbReference>
<dbReference type="InterPro" id="IPR010071">
    <property type="entry name" value="AA_adenyl_dom"/>
</dbReference>
<comment type="caution">
    <text evidence="8">The sequence shown here is derived from an EMBL/GenBank/DDBJ whole genome shotgun (WGS) entry which is preliminary data.</text>
</comment>
<dbReference type="InterPro" id="IPR045851">
    <property type="entry name" value="AMP-bd_C_sf"/>
</dbReference>
<dbReference type="InterPro" id="IPR001031">
    <property type="entry name" value="Thioesterase"/>
</dbReference>
<dbReference type="Gene3D" id="3.40.50.980">
    <property type="match status" value="2"/>
</dbReference>
<comment type="cofactor">
    <cofactor evidence="1">
        <name>pantetheine 4'-phosphate</name>
        <dbReference type="ChEBI" id="CHEBI:47942"/>
    </cofactor>
</comment>
<accession>A0ABT7E154</accession>
<dbReference type="SMART" id="SM00823">
    <property type="entry name" value="PKS_PP"/>
    <property type="match status" value="2"/>
</dbReference>
<keyword evidence="4" id="KW-0808">Transferase</keyword>
<name>A0ABT7E154_9NEIS</name>
<dbReference type="Pfam" id="PF13193">
    <property type="entry name" value="AMP-binding_C"/>
    <property type="match status" value="2"/>
</dbReference>
<dbReference type="Gene3D" id="2.30.38.10">
    <property type="entry name" value="Luciferase, Domain 3"/>
    <property type="match status" value="1"/>
</dbReference>
<keyword evidence="2" id="KW-0596">Phosphopantetheine</keyword>
<dbReference type="PROSITE" id="PS52004">
    <property type="entry name" value="KS3_2"/>
    <property type="match status" value="1"/>
</dbReference>
<dbReference type="PANTHER" id="PTHR45527">
    <property type="entry name" value="NONRIBOSOMAL PEPTIDE SYNTHETASE"/>
    <property type="match status" value="1"/>
</dbReference>
<dbReference type="Pfam" id="PF08659">
    <property type="entry name" value="KR"/>
    <property type="match status" value="1"/>
</dbReference>